<dbReference type="EMBL" id="FNUY01000002">
    <property type="protein sequence ID" value="SEF78921.1"/>
    <property type="molecule type" value="Genomic_DNA"/>
</dbReference>
<evidence type="ECO:0000259" key="2">
    <source>
        <dbReference type="Pfam" id="PF01266"/>
    </source>
</evidence>
<dbReference type="SUPFAM" id="SSF51905">
    <property type="entry name" value="FAD/NAD(P)-binding domain"/>
    <property type="match status" value="1"/>
</dbReference>
<dbReference type="OrthoDB" id="9814969at2"/>
<keyword evidence="4" id="KW-1185">Reference proteome</keyword>
<keyword evidence="1" id="KW-0560">Oxidoreductase</keyword>
<gene>
    <name evidence="3" type="ORF">SAMN04488115_10233</name>
</gene>
<reference evidence="3 4" key="1">
    <citation type="submission" date="2016-10" db="EMBL/GenBank/DDBJ databases">
        <authorList>
            <person name="de Groot N.N."/>
        </authorList>
    </citation>
    <scope>NUCLEOTIDE SEQUENCE [LARGE SCALE GENOMIC DNA]</scope>
    <source>
        <strain evidence="3 4">DSM 26656</strain>
    </source>
</reference>
<dbReference type="Proteomes" id="UP000236743">
    <property type="component" value="Unassembled WGS sequence"/>
</dbReference>
<dbReference type="GO" id="GO:0016491">
    <property type="term" value="F:oxidoreductase activity"/>
    <property type="evidence" value="ECO:0007669"/>
    <property type="project" value="UniProtKB-KW"/>
</dbReference>
<dbReference type="PANTHER" id="PTHR13847:SF281">
    <property type="entry name" value="FAD DEPENDENT OXIDOREDUCTASE DOMAIN-CONTAINING PROTEIN"/>
    <property type="match status" value="1"/>
</dbReference>
<evidence type="ECO:0000313" key="3">
    <source>
        <dbReference type="EMBL" id="SEF78921.1"/>
    </source>
</evidence>
<accession>A0A1H5UWV0</accession>
<dbReference type="GO" id="GO:0005737">
    <property type="term" value="C:cytoplasm"/>
    <property type="evidence" value="ECO:0007669"/>
    <property type="project" value="TreeGrafter"/>
</dbReference>
<dbReference type="PANTHER" id="PTHR13847">
    <property type="entry name" value="SARCOSINE DEHYDROGENASE-RELATED"/>
    <property type="match status" value="1"/>
</dbReference>
<sequence>MSSELFTADFKAAPYWWDGVPRPELPRAEPPKQADVVVVGSGYTGLHAALQTARGGRSTVVLDAEAAGFGCSTRNGGQISTSIKPSLDVLARRHGQERAFAILQEGHRSLRWIGEFIREEAIDCDFGVVGRFHAAHSPGQYEELARRVDKQPKGLEVDCHVVPQSEQRNEIGSDLYHGGAVYAGHASVNPARYHQGLLERVMVAGAELVPFCPATAITRQGNGFVVETPRGTIRARDVIIATNGYTGPPTGWLRRRVIPIGSYMIATEALDPALMDRLIPKNRIVSDTRKVVYYYRASPDRRRILFGGRVSLSETDPRRSGPKLHADMSAIFPELATKRISHSWCGFVAYTFDELMHVGRHDGLHYAMGYCGAGVGTASYFGMRLGQQVLGLPEGKTALDGLPFPTRPFYSGNPWFLAPSVFYYRWRDRLAR</sequence>
<dbReference type="Gene3D" id="3.30.9.10">
    <property type="entry name" value="D-Amino Acid Oxidase, subunit A, domain 2"/>
    <property type="match status" value="1"/>
</dbReference>
<protein>
    <submittedName>
        <fullName evidence="3">Glycine/D-amino acid oxidase</fullName>
    </submittedName>
</protein>
<name>A0A1H5UWV0_9HYPH</name>
<proteinExistence type="predicted"/>
<organism evidence="3 4">
    <name type="scientific">Bosea lathyri</name>
    <dbReference type="NCBI Taxonomy" id="1036778"/>
    <lineage>
        <taxon>Bacteria</taxon>
        <taxon>Pseudomonadati</taxon>
        <taxon>Pseudomonadota</taxon>
        <taxon>Alphaproteobacteria</taxon>
        <taxon>Hyphomicrobiales</taxon>
        <taxon>Boseaceae</taxon>
        <taxon>Bosea</taxon>
    </lineage>
</organism>
<evidence type="ECO:0000313" key="4">
    <source>
        <dbReference type="Proteomes" id="UP000236743"/>
    </source>
</evidence>
<dbReference type="InterPro" id="IPR036188">
    <property type="entry name" value="FAD/NAD-bd_sf"/>
</dbReference>
<dbReference type="Gene3D" id="3.50.50.60">
    <property type="entry name" value="FAD/NAD(P)-binding domain"/>
    <property type="match status" value="1"/>
</dbReference>
<dbReference type="RefSeq" id="WP_103871328.1">
    <property type="nucleotide sequence ID" value="NZ_FNUY01000002.1"/>
</dbReference>
<dbReference type="Pfam" id="PF01266">
    <property type="entry name" value="DAO"/>
    <property type="match status" value="1"/>
</dbReference>
<feature type="domain" description="FAD dependent oxidoreductase" evidence="2">
    <location>
        <begin position="35"/>
        <end position="385"/>
    </location>
</feature>
<dbReference type="InterPro" id="IPR006076">
    <property type="entry name" value="FAD-dep_OxRdtase"/>
</dbReference>
<evidence type="ECO:0000256" key="1">
    <source>
        <dbReference type="ARBA" id="ARBA00023002"/>
    </source>
</evidence>
<dbReference type="AlphaFoldDB" id="A0A1H5UWV0"/>